<sequence length="586" mass="64065">MSVVVPIDVAETELAFQTMALLVDIGQAEGKAVTVSLVSPKSSNTNGAGQAESSSNNSVNYTGGGLFTWTRIDDANNTTTTSLSAMLGWGTGGAGDVVDQGVVPASLLVAASIVHSSSTVTAATSCLVDVHYLHTNTPTDSDSNSNSSPTPPKNKPPLLKSVRFNFASITERDRFILALKAIRVPCKDFDALKEMSPRLPVYFFVNPFGGVKEAVKIFLETVVPLMDLAGIPYERTDTEYKGHAEEIMSTVDVRKYSAFIAVSGDGVLHEVINGLMNRRDWRAARRTLIGTVGAGSSNAMNPNLGHLFPVYGVLKTHRPMDIISCTFHNSGKVVYSHLNMAWAYIADLDIESDAFRWIGREKTTLSALNRLIRLRRYRGNIGIQPINHQSNNQDNQHEDLDYLDTDKLDLEVSGDVRDMPHHPYGPKRHLSKAAATDTSVYPIQLTPGQDPIGYFTANNLPFLGIQYKGSNNVSMSSGFVEVTYGAERLSRIGLALALLNEKAPDDWESIGAKTIFARGFRLEPYGWSWGVGKWEVGNEEIEIDKLNRTNKGNILAVSGEPFPAEPVTVEIHPKIINIITATWLKE</sequence>
<gene>
    <name evidence="3" type="ORF">HK100_007791</name>
</gene>
<dbReference type="Gene3D" id="3.40.50.10330">
    <property type="entry name" value="Probable inorganic polyphosphate/atp-NAD kinase, domain 1"/>
    <property type="match status" value="1"/>
</dbReference>
<feature type="compositionally biased region" description="Low complexity" evidence="1">
    <location>
        <begin position="137"/>
        <end position="148"/>
    </location>
</feature>
<proteinExistence type="predicted"/>
<dbReference type="InterPro" id="IPR016064">
    <property type="entry name" value="NAD/diacylglycerol_kinase_sf"/>
</dbReference>
<protein>
    <recommendedName>
        <fullName evidence="2">DAGKc domain-containing protein</fullName>
    </recommendedName>
</protein>
<dbReference type="SUPFAM" id="SSF111331">
    <property type="entry name" value="NAD kinase/diacylglycerol kinase-like"/>
    <property type="match status" value="1"/>
</dbReference>
<evidence type="ECO:0000256" key="1">
    <source>
        <dbReference type="SAM" id="MobiDB-lite"/>
    </source>
</evidence>
<dbReference type="GO" id="GO:0001727">
    <property type="term" value="F:lipid kinase activity"/>
    <property type="evidence" value="ECO:0007669"/>
    <property type="project" value="TreeGrafter"/>
</dbReference>
<feature type="domain" description="DAGKc" evidence="2">
    <location>
        <begin position="196"/>
        <end position="300"/>
    </location>
</feature>
<evidence type="ECO:0000313" key="3">
    <source>
        <dbReference type="EMBL" id="KAJ3141363.1"/>
    </source>
</evidence>
<feature type="region of interest" description="Disordered" evidence="1">
    <location>
        <begin position="137"/>
        <end position="157"/>
    </location>
</feature>
<name>A0AAD5T9I1_9FUNG</name>
<dbReference type="InterPro" id="IPR017438">
    <property type="entry name" value="ATP-NAD_kinase_N"/>
</dbReference>
<dbReference type="GO" id="GO:0016020">
    <property type="term" value="C:membrane"/>
    <property type="evidence" value="ECO:0007669"/>
    <property type="project" value="TreeGrafter"/>
</dbReference>
<dbReference type="AlphaFoldDB" id="A0AAD5T9I1"/>
<comment type="caution">
    <text evidence="3">The sequence shown here is derived from an EMBL/GenBank/DDBJ whole genome shotgun (WGS) entry which is preliminary data.</text>
</comment>
<dbReference type="PANTHER" id="PTHR12358:SF31">
    <property type="entry name" value="ACYLGLYCEROL KINASE, MITOCHONDRIAL"/>
    <property type="match status" value="1"/>
</dbReference>
<evidence type="ECO:0000313" key="4">
    <source>
        <dbReference type="Proteomes" id="UP001211907"/>
    </source>
</evidence>
<reference evidence="3" key="1">
    <citation type="submission" date="2020-05" db="EMBL/GenBank/DDBJ databases">
        <title>Phylogenomic resolution of chytrid fungi.</title>
        <authorList>
            <person name="Stajich J.E."/>
            <person name="Amses K."/>
            <person name="Simmons R."/>
            <person name="Seto K."/>
            <person name="Myers J."/>
            <person name="Bonds A."/>
            <person name="Quandt C.A."/>
            <person name="Barry K."/>
            <person name="Liu P."/>
            <person name="Grigoriev I."/>
            <person name="Longcore J.E."/>
            <person name="James T.Y."/>
        </authorList>
    </citation>
    <scope>NUCLEOTIDE SEQUENCE</scope>
    <source>
        <strain evidence="3">JEL0513</strain>
    </source>
</reference>
<dbReference type="GO" id="GO:0005737">
    <property type="term" value="C:cytoplasm"/>
    <property type="evidence" value="ECO:0007669"/>
    <property type="project" value="TreeGrafter"/>
</dbReference>
<evidence type="ECO:0000259" key="2">
    <source>
        <dbReference type="PROSITE" id="PS50146"/>
    </source>
</evidence>
<dbReference type="GO" id="GO:0016773">
    <property type="term" value="F:phosphotransferase activity, alcohol group as acceptor"/>
    <property type="evidence" value="ECO:0007669"/>
    <property type="project" value="UniProtKB-ARBA"/>
</dbReference>
<dbReference type="Gene3D" id="2.60.200.40">
    <property type="match status" value="1"/>
</dbReference>
<keyword evidence="4" id="KW-1185">Reference proteome</keyword>
<dbReference type="InterPro" id="IPR050187">
    <property type="entry name" value="Lipid_Phosphate_FormReg"/>
</dbReference>
<accession>A0AAD5T9I1</accession>
<dbReference type="InterPro" id="IPR001206">
    <property type="entry name" value="Diacylglycerol_kinase_cat_dom"/>
</dbReference>
<organism evidence="3 4">
    <name type="scientific">Physocladia obscura</name>
    <dbReference type="NCBI Taxonomy" id="109957"/>
    <lineage>
        <taxon>Eukaryota</taxon>
        <taxon>Fungi</taxon>
        <taxon>Fungi incertae sedis</taxon>
        <taxon>Chytridiomycota</taxon>
        <taxon>Chytridiomycota incertae sedis</taxon>
        <taxon>Chytridiomycetes</taxon>
        <taxon>Chytridiales</taxon>
        <taxon>Chytriomycetaceae</taxon>
        <taxon>Physocladia</taxon>
    </lineage>
</organism>
<dbReference type="EMBL" id="JADGJH010000037">
    <property type="protein sequence ID" value="KAJ3141363.1"/>
    <property type="molecule type" value="Genomic_DNA"/>
</dbReference>
<dbReference type="Proteomes" id="UP001211907">
    <property type="component" value="Unassembled WGS sequence"/>
</dbReference>
<dbReference type="PROSITE" id="PS50146">
    <property type="entry name" value="DAGK"/>
    <property type="match status" value="1"/>
</dbReference>
<dbReference type="PANTHER" id="PTHR12358">
    <property type="entry name" value="SPHINGOSINE KINASE"/>
    <property type="match status" value="1"/>
</dbReference>
<dbReference type="Pfam" id="PF00781">
    <property type="entry name" value="DAGK_cat"/>
    <property type="match status" value="1"/>
</dbReference>
<dbReference type="GO" id="GO:0046512">
    <property type="term" value="P:sphingosine biosynthetic process"/>
    <property type="evidence" value="ECO:0007669"/>
    <property type="project" value="TreeGrafter"/>
</dbReference>